<dbReference type="InterPro" id="IPR051356">
    <property type="entry name" value="SOX/SOX-like_TF"/>
</dbReference>
<evidence type="ECO:0000256" key="1">
    <source>
        <dbReference type="ARBA" id="ARBA00023125"/>
    </source>
</evidence>
<dbReference type="PANTHER" id="PTHR45789:SF2">
    <property type="entry name" value="FI18025P1"/>
    <property type="match status" value="1"/>
</dbReference>
<dbReference type="SUPFAM" id="SSF47095">
    <property type="entry name" value="HMG-box"/>
    <property type="match status" value="1"/>
</dbReference>
<protein>
    <submittedName>
        <fullName evidence="5">High mobility group box domain-containing protein</fullName>
    </submittedName>
</protein>
<dbReference type="OrthoDB" id="6247875at2759"/>
<proteinExistence type="predicted"/>
<dbReference type="AlphaFoldDB" id="A0A4P9WG96"/>
<organism evidence="5 6">
    <name type="scientific">Blyttiomyces helicus</name>
    <dbReference type="NCBI Taxonomy" id="388810"/>
    <lineage>
        <taxon>Eukaryota</taxon>
        <taxon>Fungi</taxon>
        <taxon>Fungi incertae sedis</taxon>
        <taxon>Chytridiomycota</taxon>
        <taxon>Chytridiomycota incertae sedis</taxon>
        <taxon>Chytridiomycetes</taxon>
        <taxon>Chytridiomycetes incertae sedis</taxon>
        <taxon>Blyttiomyces</taxon>
    </lineage>
</organism>
<dbReference type="CDD" id="cd01389">
    <property type="entry name" value="HMG-box_ROX1-like"/>
    <property type="match status" value="1"/>
</dbReference>
<dbReference type="Proteomes" id="UP000269721">
    <property type="component" value="Unassembled WGS sequence"/>
</dbReference>
<name>A0A4P9WG96_9FUNG</name>
<evidence type="ECO:0000256" key="3">
    <source>
        <dbReference type="PROSITE-ProRule" id="PRU00267"/>
    </source>
</evidence>
<dbReference type="EMBL" id="KZ994886">
    <property type="protein sequence ID" value="RKO91831.1"/>
    <property type="molecule type" value="Genomic_DNA"/>
</dbReference>
<keyword evidence="2 3" id="KW-0539">Nucleus</keyword>
<dbReference type="PANTHER" id="PTHR45789">
    <property type="entry name" value="FI18025P1"/>
    <property type="match status" value="1"/>
</dbReference>
<dbReference type="InterPro" id="IPR036910">
    <property type="entry name" value="HMG_box_dom_sf"/>
</dbReference>
<gene>
    <name evidence="5" type="ORF">BDK51DRAFT_17030</name>
</gene>
<reference evidence="6" key="1">
    <citation type="journal article" date="2018" name="Nat. Microbiol.">
        <title>Leveraging single-cell genomics to expand the fungal tree of life.</title>
        <authorList>
            <person name="Ahrendt S.R."/>
            <person name="Quandt C.A."/>
            <person name="Ciobanu D."/>
            <person name="Clum A."/>
            <person name="Salamov A."/>
            <person name="Andreopoulos B."/>
            <person name="Cheng J.F."/>
            <person name="Woyke T."/>
            <person name="Pelin A."/>
            <person name="Henrissat B."/>
            <person name="Reynolds N.K."/>
            <person name="Benny G.L."/>
            <person name="Smith M.E."/>
            <person name="James T.Y."/>
            <person name="Grigoriev I.V."/>
        </authorList>
    </citation>
    <scope>NUCLEOTIDE SEQUENCE [LARGE SCALE GENOMIC DNA]</scope>
</reference>
<dbReference type="Pfam" id="PF00505">
    <property type="entry name" value="HMG_box"/>
    <property type="match status" value="1"/>
</dbReference>
<feature type="non-terminal residue" evidence="5">
    <location>
        <position position="92"/>
    </location>
</feature>
<evidence type="ECO:0000313" key="5">
    <source>
        <dbReference type="EMBL" id="RKO91831.1"/>
    </source>
</evidence>
<keyword evidence="6" id="KW-1185">Reference proteome</keyword>
<dbReference type="GO" id="GO:0005634">
    <property type="term" value="C:nucleus"/>
    <property type="evidence" value="ECO:0007669"/>
    <property type="project" value="UniProtKB-UniRule"/>
</dbReference>
<feature type="DNA-binding region" description="HMG box" evidence="3">
    <location>
        <begin position="12"/>
        <end position="83"/>
    </location>
</feature>
<accession>A0A4P9WG96</accession>
<dbReference type="SMART" id="SM00398">
    <property type="entry name" value="HMG"/>
    <property type="match status" value="1"/>
</dbReference>
<keyword evidence="1 3" id="KW-0238">DNA-binding</keyword>
<evidence type="ECO:0000313" key="6">
    <source>
        <dbReference type="Proteomes" id="UP000269721"/>
    </source>
</evidence>
<feature type="domain" description="HMG box" evidence="4">
    <location>
        <begin position="12"/>
        <end position="83"/>
    </location>
</feature>
<dbReference type="InterPro" id="IPR009071">
    <property type="entry name" value="HMG_box_dom"/>
</dbReference>
<dbReference type="Gene3D" id="1.10.30.10">
    <property type="entry name" value="High mobility group box domain"/>
    <property type="match status" value="1"/>
</dbReference>
<dbReference type="GO" id="GO:0000981">
    <property type="term" value="F:DNA-binding transcription factor activity, RNA polymerase II-specific"/>
    <property type="evidence" value="ECO:0007669"/>
    <property type="project" value="TreeGrafter"/>
</dbReference>
<evidence type="ECO:0000259" key="4">
    <source>
        <dbReference type="PROSITE" id="PS50118"/>
    </source>
</evidence>
<evidence type="ECO:0000256" key="2">
    <source>
        <dbReference type="ARBA" id="ARBA00023242"/>
    </source>
</evidence>
<dbReference type="PROSITE" id="PS50118">
    <property type="entry name" value="HMG_BOX_2"/>
    <property type="match status" value="1"/>
</dbReference>
<sequence>MANRRDRPKAHAPRPSNSFILYRREQHVIITTQYKGIKAMNNNIISKIVAHMWKLEDPSVKAKYAAKAEEEKRVHQMKYPDYKYCPRKTAAK</sequence>
<dbReference type="GO" id="GO:0000978">
    <property type="term" value="F:RNA polymerase II cis-regulatory region sequence-specific DNA binding"/>
    <property type="evidence" value="ECO:0007669"/>
    <property type="project" value="TreeGrafter"/>
</dbReference>